<feature type="transmembrane region" description="Helical" evidence="1">
    <location>
        <begin position="60"/>
        <end position="83"/>
    </location>
</feature>
<accession>A0A822L8Z6</accession>
<dbReference type="Proteomes" id="UP000005806">
    <property type="component" value="Unassembled WGS sequence"/>
</dbReference>
<keyword evidence="1" id="KW-0812">Transmembrane</keyword>
<evidence type="ECO:0000256" key="1">
    <source>
        <dbReference type="SAM" id="Phobius"/>
    </source>
</evidence>
<dbReference type="AlphaFoldDB" id="A0A822L8Z6"/>
<keyword evidence="1" id="KW-1133">Transmembrane helix</keyword>
<gene>
    <name evidence="2" type="ORF">MICCA_1670009</name>
</gene>
<comment type="caution">
    <text evidence="2">The sequence shown here is derived from an EMBL/GenBank/DDBJ whole genome shotgun (WGS) entry which is preliminary data.</text>
</comment>
<evidence type="ECO:0000313" key="2">
    <source>
        <dbReference type="EMBL" id="CCH91590.1"/>
    </source>
</evidence>
<organism evidence="2 3">
    <name type="scientific">Microcystis aeruginosa PCC 9432</name>
    <dbReference type="NCBI Taxonomy" id="1160280"/>
    <lineage>
        <taxon>Bacteria</taxon>
        <taxon>Bacillati</taxon>
        <taxon>Cyanobacteriota</taxon>
        <taxon>Cyanophyceae</taxon>
        <taxon>Oscillatoriophycideae</taxon>
        <taxon>Chroococcales</taxon>
        <taxon>Microcystaceae</taxon>
        <taxon>Microcystis</taxon>
    </lineage>
</organism>
<dbReference type="EMBL" id="CAIH01000076">
    <property type="protein sequence ID" value="CCH91590.1"/>
    <property type="molecule type" value="Genomic_DNA"/>
</dbReference>
<keyword evidence="1" id="KW-0472">Membrane</keyword>
<protein>
    <submittedName>
        <fullName evidence="2">Uncharacterized protein</fullName>
    </submittedName>
</protein>
<feature type="transmembrane region" description="Helical" evidence="1">
    <location>
        <begin position="7"/>
        <end position="34"/>
    </location>
</feature>
<name>A0A822L8Z6_MICAE</name>
<evidence type="ECO:0000313" key="3">
    <source>
        <dbReference type="Proteomes" id="UP000005806"/>
    </source>
</evidence>
<proteinExistence type="predicted"/>
<sequence>MTTIKGFFFFVLIPILGGRLFPVHFFVVGFIFIFRLFGDTDKIFELGKNVVHSLMSFKRFFLVVLSRVGVIWWPLTIFALAWYRGTILLRVRHFSRLEAAVSSLFSVISYQGIVFRDWEKVNSSFLTTSF</sequence>
<reference evidence="2 3" key="1">
    <citation type="submission" date="2012-04" db="EMBL/GenBank/DDBJ databases">
        <authorList>
            <person name="Genoscope - CEA"/>
        </authorList>
    </citation>
    <scope>NUCLEOTIDE SEQUENCE [LARGE SCALE GENOMIC DNA]</scope>
    <source>
        <strain evidence="2 3">9432</strain>
    </source>
</reference>